<organism evidence="1">
    <name type="scientific">Anguilla anguilla</name>
    <name type="common">European freshwater eel</name>
    <name type="synonym">Muraena anguilla</name>
    <dbReference type="NCBI Taxonomy" id="7936"/>
    <lineage>
        <taxon>Eukaryota</taxon>
        <taxon>Metazoa</taxon>
        <taxon>Chordata</taxon>
        <taxon>Craniata</taxon>
        <taxon>Vertebrata</taxon>
        <taxon>Euteleostomi</taxon>
        <taxon>Actinopterygii</taxon>
        <taxon>Neopterygii</taxon>
        <taxon>Teleostei</taxon>
        <taxon>Anguilliformes</taxon>
        <taxon>Anguillidae</taxon>
        <taxon>Anguilla</taxon>
    </lineage>
</organism>
<sequence length="36" mass="4182">MVCQRVLFMYPSSPDLDAVNCFMWAVLGGRKFSIWI</sequence>
<proteinExistence type="predicted"/>
<name>A0A0E9UB86_ANGAN</name>
<evidence type="ECO:0000313" key="1">
    <source>
        <dbReference type="EMBL" id="JAH63144.1"/>
    </source>
</evidence>
<accession>A0A0E9UB86</accession>
<reference evidence="1" key="2">
    <citation type="journal article" date="2015" name="Fish Shellfish Immunol.">
        <title>Early steps in the European eel (Anguilla anguilla)-Vibrio vulnificus interaction in the gills: Role of the RtxA13 toxin.</title>
        <authorList>
            <person name="Callol A."/>
            <person name="Pajuelo D."/>
            <person name="Ebbesson L."/>
            <person name="Teles M."/>
            <person name="MacKenzie S."/>
            <person name="Amaro C."/>
        </authorList>
    </citation>
    <scope>NUCLEOTIDE SEQUENCE</scope>
</reference>
<protein>
    <submittedName>
        <fullName evidence="1">Uncharacterized protein</fullName>
    </submittedName>
</protein>
<reference evidence="1" key="1">
    <citation type="submission" date="2014-11" db="EMBL/GenBank/DDBJ databases">
        <authorList>
            <person name="Amaro Gonzalez C."/>
        </authorList>
    </citation>
    <scope>NUCLEOTIDE SEQUENCE</scope>
</reference>
<dbReference type="EMBL" id="GBXM01045433">
    <property type="protein sequence ID" value="JAH63144.1"/>
    <property type="molecule type" value="Transcribed_RNA"/>
</dbReference>
<dbReference type="AlphaFoldDB" id="A0A0E9UB86"/>